<proteinExistence type="predicted"/>
<dbReference type="Proteomes" id="UP000002357">
    <property type="component" value="Plasmid pSCL4"/>
</dbReference>
<organism evidence="1 2">
    <name type="scientific">Streptomyces clavuligerus</name>
    <dbReference type="NCBI Taxonomy" id="1901"/>
    <lineage>
        <taxon>Bacteria</taxon>
        <taxon>Bacillati</taxon>
        <taxon>Actinomycetota</taxon>
        <taxon>Actinomycetes</taxon>
        <taxon>Kitasatosporales</taxon>
        <taxon>Streptomycetaceae</taxon>
        <taxon>Streptomyces</taxon>
    </lineage>
</organism>
<keyword evidence="2" id="KW-1185">Reference proteome</keyword>
<accession>B5GUN6</accession>
<keyword evidence="1" id="KW-0614">Plasmid</keyword>
<dbReference type="EMBL" id="CM000914">
    <property type="protein sequence ID" value="EFG03740.2"/>
    <property type="molecule type" value="Genomic_DNA"/>
</dbReference>
<dbReference type="GeneID" id="93733450"/>
<gene>
    <name evidence="1" type="ORF">SCLAV_p0249</name>
</gene>
<name>B5GUN6_STRCL</name>
<evidence type="ECO:0000313" key="1">
    <source>
        <dbReference type="EMBL" id="EFG03740.2"/>
    </source>
</evidence>
<evidence type="ECO:0000313" key="2">
    <source>
        <dbReference type="Proteomes" id="UP000002357"/>
    </source>
</evidence>
<dbReference type="AlphaFoldDB" id="B5GUN6"/>
<dbReference type="RefSeq" id="WP_003955544.1">
    <property type="nucleotide sequence ID" value="NZ_CM000914.1"/>
</dbReference>
<sequence>MFARFFIRRPRRLRHLRRLAATAATAPATLTRLPHRTAIPASTTTWPCLPHPAPARPDPEELRVRAWLHHQQYGHTPTATHGD</sequence>
<geneLocation type="plasmid" evidence="1 2">
    <name>pSCL4</name>
</geneLocation>
<reference evidence="1 2" key="1">
    <citation type="journal article" date="2010" name="Genome Biol. Evol.">
        <title>The sequence of a 1.8-mb bacterial linear plasmid reveals a rich evolutionary reservoir of secondary metabolic pathways.</title>
        <authorList>
            <person name="Medema M.H."/>
            <person name="Trefzer A."/>
            <person name="Kovalchuk A."/>
            <person name="van den Berg M."/>
            <person name="Mueller U."/>
            <person name="Heijne W."/>
            <person name="Wu L."/>
            <person name="Alam M.T."/>
            <person name="Ronning C.M."/>
            <person name="Nierman W.C."/>
            <person name="Bovenberg R.A.L."/>
            <person name="Breitling R."/>
            <person name="Takano E."/>
        </authorList>
    </citation>
    <scope>NUCLEOTIDE SEQUENCE [LARGE SCALE GENOMIC DNA]</scope>
    <source>
        <strain evidence="2">ATCC 27064 / DSM 738 / JCM 4710 / NBRC 13307 / NCIMB 12785 / NRRL 3585 / VKM Ac-602</strain>
        <plasmid evidence="1">pSCL4</plasmid>
    </source>
</reference>
<protein>
    <submittedName>
        <fullName evidence="1">Uncharacterized protein</fullName>
    </submittedName>
</protein>